<proteinExistence type="predicted"/>
<dbReference type="EMBL" id="BGPR01009391">
    <property type="protein sequence ID" value="GBN39696.1"/>
    <property type="molecule type" value="Genomic_DNA"/>
</dbReference>
<accession>A0A4Y2NPN9</accession>
<keyword evidence="2" id="KW-1185">Reference proteome</keyword>
<protein>
    <submittedName>
        <fullName evidence="1">Uncharacterized protein</fullName>
    </submittedName>
</protein>
<dbReference type="Proteomes" id="UP000499080">
    <property type="component" value="Unassembled WGS sequence"/>
</dbReference>
<organism evidence="1 2">
    <name type="scientific">Araneus ventricosus</name>
    <name type="common">Orbweaver spider</name>
    <name type="synonym">Epeira ventricosa</name>
    <dbReference type="NCBI Taxonomy" id="182803"/>
    <lineage>
        <taxon>Eukaryota</taxon>
        <taxon>Metazoa</taxon>
        <taxon>Ecdysozoa</taxon>
        <taxon>Arthropoda</taxon>
        <taxon>Chelicerata</taxon>
        <taxon>Arachnida</taxon>
        <taxon>Araneae</taxon>
        <taxon>Araneomorphae</taxon>
        <taxon>Entelegynae</taxon>
        <taxon>Araneoidea</taxon>
        <taxon>Araneidae</taxon>
        <taxon>Araneus</taxon>
    </lineage>
</organism>
<evidence type="ECO:0000313" key="1">
    <source>
        <dbReference type="EMBL" id="GBN39696.1"/>
    </source>
</evidence>
<dbReference type="OrthoDB" id="5326588at2759"/>
<reference evidence="1 2" key="1">
    <citation type="journal article" date="2019" name="Sci. Rep.">
        <title>Orb-weaving spider Araneus ventricosus genome elucidates the spidroin gene catalogue.</title>
        <authorList>
            <person name="Kono N."/>
            <person name="Nakamura H."/>
            <person name="Ohtoshi R."/>
            <person name="Moran D.A.P."/>
            <person name="Shinohara A."/>
            <person name="Yoshida Y."/>
            <person name="Fujiwara M."/>
            <person name="Mori M."/>
            <person name="Tomita M."/>
            <person name="Arakawa K."/>
        </authorList>
    </citation>
    <scope>NUCLEOTIDE SEQUENCE [LARGE SCALE GENOMIC DNA]</scope>
</reference>
<evidence type="ECO:0000313" key="2">
    <source>
        <dbReference type="Proteomes" id="UP000499080"/>
    </source>
</evidence>
<comment type="caution">
    <text evidence="1">The sequence shown here is derived from an EMBL/GenBank/DDBJ whole genome shotgun (WGS) entry which is preliminary data.</text>
</comment>
<name>A0A4Y2NPN9_ARAVE</name>
<gene>
    <name evidence="1" type="ORF">AVEN_91597_1</name>
</gene>
<sequence length="103" mass="11463">MLCRFPASLVLWLGREFYRGKFGMTGLGQAWTPDLGDKSKIPENEIIFSISLLGPEIRISQEFPCTVTPCHYNYTAVGFDGERLWNANDFGDSSAVRAGKLVS</sequence>
<dbReference type="AlphaFoldDB" id="A0A4Y2NPN9"/>